<evidence type="ECO:0000313" key="2">
    <source>
        <dbReference type="Proteomes" id="UP000037035"/>
    </source>
</evidence>
<sequence>MDGKCSEIFLSHQAQNKGLPSCLNGKEPSTKYHTKRLDKSCASYFSQLQYLVGPVKTHFQSAKGHKQPINSLAFISSSTTLEVIEIFL</sequence>
<comment type="caution">
    <text evidence="1">The sequence shown here is derived from an EMBL/GenBank/DDBJ whole genome shotgun (WGS) entry which is preliminary data.</text>
</comment>
<dbReference type="STRING" id="27349.A0A0L6UTQ7"/>
<dbReference type="EMBL" id="LAVV01008922">
    <property type="protein sequence ID" value="KNZ51642.1"/>
    <property type="molecule type" value="Genomic_DNA"/>
</dbReference>
<reference evidence="1 2" key="1">
    <citation type="submission" date="2015-08" db="EMBL/GenBank/DDBJ databases">
        <title>Next Generation Sequencing and Analysis of the Genome of Puccinia sorghi L Schw, the Causal Agent of Maize Common Rust.</title>
        <authorList>
            <person name="Rochi L."/>
            <person name="Burguener G."/>
            <person name="Darino M."/>
            <person name="Turjanski A."/>
            <person name="Kreff E."/>
            <person name="Dieguez M.J."/>
            <person name="Sacco F."/>
        </authorList>
    </citation>
    <scope>NUCLEOTIDE SEQUENCE [LARGE SCALE GENOMIC DNA]</scope>
    <source>
        <strain evidence="1 2">RO10H11247</strain>
    </source>
</reference>
<dbReference type="Pfam" id="PF00221">
    <property type="entry name" value="Lyase_aromatic"/>
    <property type="match status" value="1"/>
</dbReference>
<dbReference type="SUPFAM" id="SSF48557">
    <property type="entry name" value="L-aspartase-like"/>
    <property type="match status" value="1"/>
</dbReference>
<gene>
    <name evidence="1" type="ORF">VP01_3879g2</name>
</gene>
<dbReference type="AlphaFoldDB" id="A0A0L6UTQ7"/>
<dbReference type="GO" id="GO:0016829">
    <property type="term" value="F:lyase activity"/>
    <property type="evidence" value="ECO:0007669"/>
    <property type="project" value="UniProtKB-KW"/>
</dbReference>
<keyword evidence="1" id="KW-0456">Lyase</keyword>
<keyword evidence="2" id="KW-1185">Reference proteome</keyword>
<dbReference type="InterPro" id="IPR008948">
    <property type="entry name" value="L-Aspartase-like"/>
</dbReference>
<dbReference type="PANTHER" id="PTHR10362">
    <property type="entry name" value="HISTIDINE AMMONIA-LYASE"/>
    <property type="match status" value="1"/>
</dbReference>
<dbReference type="OrthoDB" id="10051290at2759"/>
<proteinExistence type="predicted"/>
<dbReference type="VEuPathDB" id="FungiDB:VP01_3879g2"/>
<name>A0A0L6UTQ7_9BASI</name>
<accession>A0A0L6UTQ7</accession>
<evidence type="ECO:0000313" key="1">
    <source>
        <dbReference type="EMBL" id="KNZ51642.1"/>
    </source>
</evidence>
<dbReference type="Gene3D" id="1.20.200.10">
    <property type="entry name" value="Fumarase/aspartase (Central domain)"/>
    <property type="match status" value="1"/>
</dbReference>
<protein>
    <submittedName>
        <fullName evidence="1">Phenylalanine ammonia-lyase</fullName>
    </submittedName>
</protein>
<organism evidence="1 2">
    <name type="scientific">Puccinia sorghi</name>
    <dbReference type="NCBI Taxonomy" id="27349"/>
    <lineage>
        <taxon>Eukaryota</taxon>
        <taxon>Fungi</taxon>
        <taxon>Dikarya</taxon>
        <taxon>Basidiomycota</taxon>
        <taxon>Pucciniomycotina</taxon>
        <taxon>Pucciniomycetes</taxon>
        <taxon>Pucciniales</taxon>
        <taxon>Pucciniaceae</taxon>
        <taxon>Puccinia</taxon>
    </lineage>
</organism>
<dbReference type="InterPro" id="IPR001106">
    <property type="entry name" value="Aromatic_Lyase"/>
</dbReference>
<dbReference type="Proteomes" id="UP000037035">
    <property type="component" value="Unassembled WGS sequence"/>
</dbReference>